<dbReference type="EMBL" id="JALBCA010000014">
    <property type="protein sequence ID" value="KAI2391077.1"/>
    <property type="molecule type" value="Genomic_DNA"/>
</dbReference>
<organism evidence="1">
    <name type="scientific">Ophidiomyces ophidiicola</name>
    <dbReference type="NCBI Taxonomy" id="1387563"/>
    <lineage>
        <taxon>Eukaryota</taxon>
        <taxon>Fungi</taxon>
        <taxon>Dikarya</taxon>
        <taxon>Ascomycota</taxon>
        <taxon>Pezizomycotina</taxon>
        <taxon>Eurotiomycetes</taxon>
        <taxon>Eurotiomycetidae</taxon>
        <taxon>Onygenales</taxon>
        <taxon>Onygenaceae</taxon>
        <taxon>Ophidiomyces</taxon>
    </lineage>
</organism>
<comment type="caution">
    <text evidence="1">The sequence shown here is derived from an EMBL/GenBank/DDBJ whole genome shotgun (WGS) entry which is preliminary data.</text>
</comment>
<protein>
    <submittedName>
        <fullName evidence="1">Uncharacterized protein</fullName>
    </submittedName>
</protein>
<proteinExistence type="predicted"/>
<gene>
    <name evidence="1" type="ORF">LOY88_001379</name>
</gene>
<evidence type="ECO:0000313" key="1">
    <source>
        <dbReference type="EMBL" id="KAI2391077.1"/>
    </source>
</evidence>
<name>A0ACB8V2A5_9EURO</name>
<sequence>MHSAMEAHPQRERRRRGSSQKSMLSRALQKANTAVLLDNAANFEGAIDAYSDACDLLHQVMRRTNGAEEKQKLEEIRSTYTTRIAELRRLGLSSRAVGKALPDRPLSDESVSPTSISFRSEIHDDADEDDMYVIETATATRIFNKPSYLTDPDEPRALPPSQIPPRRQSLLPSAFDEEVRFWKPLDQDPLRVGSSSNLPILDEQLDKEGSPSGMSSEGRGPFHRSPSREPPLPPRLQSQQSEHRNEFLSFKPESPGSIKPTSWLDNGDSGGSSASSLRSRSSSLYLRKRDHISSGGTEAAFDAALDAAVEAAYDQGLEPADDLNAVSGDDDVVLNVRRNVERAKQKVREAELEVEAISAQEREIRRIKEETLHGDLTALNDNYEDEEAQEEELILEEMMDALEFDSPSKSGVPRQSGSSGFSGRTWGSSIASNPATTGTSLSTLAEENIPSSLDAQLAKVLSASRLTPRSPSAVANTPPASPSPSRKPPLPAPPPQFNLPSTLPPLPTPTLATVTPNSPLAPSVRTRRLSSHDLKDLSIETNAKLPPGAEAPRTVAAPESHSHSHSQTKNEISANGTSSWHSLEPIQRLRSRDAASSAESLTIISPVTSFHDLQRTDTSDDTLNPATHRVLSKVASNSETLKKDNPVAQSKLARGKVLTVTTDDITKGLDSPFVSAFPTSARRGTYPLPTSASAPGAHYLFDDAFHSPLTPGYPDITAPNPPTALEPCPQSFLLRPFWMMRCIYQSITHPRGAYMTTKLFIPRDVWKVKNVKLKAVEEKVANCDLLTAALLKVAQVDTNDADAVLEEMQSFESVLDQVQTVWAKKLGNEVGVHGTSHLFKSSTDDHSSFGEQSSRSSSGGSKSYLTSWRKLRSKSSGPNTVPQTARRDSNKDLTLNSLPMDDTLNVRRPRRILPDADCTGPNANYMSALARLCDAAQVIDQIARQVEDPGLKHSSKTLVGLELSSRHAAEFFGFYVCRFALHDIGLMIDKFIKRGSEWVLV</sequence>
<reference evidence="1" key="1">
    <citation type="journal article" date="2022" name="bioRxiv">
        <title>Population genetic analysis of Ophidiomyces ophidiicola, the causative agent of snake fungal disease, indicates recent introductions to the USA.</title>
        <authorList>
            <person name="Ladner J.T."/>
            <person name="Palmer J.M."/>
            <person name="Ettinger C.L."/>
            <person name="Stajich J.E."/>
            <person name="Farrell T.M."/>
            <person name="Glorioso B.M."/>
            <person name="Lawson B."/>
            <person name="Price S.J."/>
            <person name="Stengle A.G."/>
            <person name="Grear D.A."/>
            <person name="Lorch J.M."/>
        </authorList>
    </citation>
    <scope>NUCLEOTIDE SEQUENCE</scope>
    <source>
        <strain evidence="1">NWHC 24266-5</strain>
    </source>
</reference>
<accession>A0ACB8V2A5</accession>